<dbReference type="Pfam" id="PF12937">
    <property type="entry name" value="F-box-like"/>
    <property type="match status" value="1"/>
</dbReference>
<dbReference type="KEGG" id="more:E1B28_001740"/>
<name>A0A9P7V484_9AGAR</name>
<feature type="domain" description="F-box" evidence="1">
    <location>
        <begin position="74"/>
        <end position="131"/>
    </location>
</feature>
<sequence length="647" mass="72653">MLPQTHFHRVLNTNHSASSSETCQIHGLLVQPIEELARLNAEIQHLKSTLNYLISQREKLQTFVSSHKALISPIRRLPAEVMSEIFVHCLQTKDRNPTRSLAEAPLLLTLVCRRWREIALSTAQLWSSLHIYLPPTAQKYEIRLTEVINRRAEGVKAWLSRSGSLPLSISLVVGLDRDSSGRAVLVYKSVMDVFFSFSHKWGTLMLRVPSCLLEVIEDYARPHWQDLTRLQTLIIDYDMASRQLLFLDPAAPHPSPEDTNVPLAGLICNAPALRHLTLLEPIQNVYKLDLDWTKLTHFKAETGMNGVQNHEDILRVLSKGALSLQSVTVVAGFHPSGLHAADNCAALEDIIHLPSLHTLSLNLHFEVPLHGLNHDDLTGAGRVYGSQVKAIFDHISTPKLKHLTVRFGNVMSLVAGSIPPQVPFLQFLLWSGCHLESLELGFVMTREALIECLENVPSLTSLTLDECLWTVLRDRQRLSLVEHNAPPTNALATPETIAELAILTDELLQKLLPSSSTEDDEEPTNPSSALCPALQRLALHRCEAVSEMALVKFVQIRARPLDPDSESNTDRSSVRLPLRSLNVTYHREKRKVTEDDIRARKQMKALKRMAHVMISYPRPSLPSDLPDAGQQNPGSLRVWPFRGLLWE</sequence>
<dbReference type="RefSeq" id="XP_043016417.1">
    <property type="nucleotide sequence ID" value="XM_043147703.1"/>
</dbReference>
<reference evidence="2" key="1">
    <citation type="journal article" date="2021" name="Genome Biol. Evol.">
        <title>The assembled and annotated genome of the fairy-ring fungus Marasmius oreades.</title>
        <authorList>
            <person name="Hiltunen M."/>
            <person name="Ament-Velasquez S.L."/>
            <person name="Johannesson H."/>
        </authorList>
    </citation>
    <scope>NUCLEOTIDE SEQUENCE</scope>
    <source>
        <strain evidence="2">03SP1</strain>
    </source>
</reference>
<dbReference type="SUPFAM" id="SSF52047">
    <property type="entry name" value="RNI-like"/>
    <property type="match status" value="1"/>
</dbReference>
<dbReference type="EMBL" id="CM032181">
    <property type="protein sequence ID" value="KAG7099947.1"/>
    <property type="molecule type" value="Genomic_DNA"/>
</dbReference>
<evidence type="ECO:0000313" key="3">
    <source>
        <dbReference type="Proteomes" id="UP001049176"/>
    </source>
</evidence>
<gene>
    <name evidence="2" type="ORF">E1B28_001740</name>
</gene>
<accession>A0A9P7V484</accession>
<dbReference type="OrthoDB" id="3365698at2759"/>
<dbReference type="InterPro" id="IPR001810">
    <property type="entry name" value="F-box_dom"/>
</dbReference>
<dbReference type="InterPro" id="IPR032675">
    <property type="entry name" value="LRR_dom_sf"/>
</dbReference>
<proteinExistence type="predicted"/>
<dbReference type="AlphaFoldDB" id="A0A9P7V484"/>
<keyword evidence="3" id="KW-1185">Reference proteome</keyword>
<organism evidence="2 3">
    <name type="scientific">Marasmius oreades</name>
    <name type="common">fairy-ring Marasmius</name>
    <dbReference type="NCBI Taxonomy" id="181124"/>
    <lineage>
        <taxon>Eukaryota</taxon>
        <taxon>Fungi</taxon>
        <taxon>Dikarya</taxon>
        <taxon>Basidiomycota</taxon>
        <taxon>Agaricomycotina</taxon>
        <taxon>Agaricomycetes</taxon>
        <taxon>Agaricomycetidae</taxon>
        <taxon>Agaricales</taxon>
        <taxon>Marasmiineae</taxon>
        <taxon>Marasmiaceae</taxon>
        <taxon>Marasmius</taxon>
    </lineage>
</organism>
<comment type="caution">
    <text evidence="2">The sequence shown here is derived from an EMBL/GenBank/DDBJ whole genome shotgun (WGS) entry which is preliminary data.</text>
</comment>
<evidence type="ECO:0000259" key="1">
    <source>
        <dbReference type="Pfam" id="PF12937"/>
    </source>
</evidence>
<dbReference type="Proteomes" id="UP001049176">
    <property type="component" value="Chromosome 1"/>
</dbReference>
<dbReference type="Gene3D" id="3.80.10.10">
    <property type="entry name" value="Ribonuclease Inhibitor"/>
    <property type="match status" value="1"/>
</dbReference>
<dbReference type="GeneID" id="66070816"/>
<evidence type="ECO:0000313" key="2">
    <source>
        <dbReference type="EMBL" id="KAG7099947.1"/>
    </source>
</evidence>
<protein>
    <recommendedName>
        <fullName evidence="1">F-box domain-containing protein</fullName>
    </recommendedName>
</protein>
<dbReference type="Gene3D" id="1.20.1280.50">
    <property type="match status" value="1"/>
</dbReference>